<reference evidence="3" key="1">
    <citation type="submission" date="2024-04" db="EMBL/GenBank/DDBJ databases">
        <authorList>
            <person name="Shaw F."/>
            <person name="Minotto A."/>
        </authorList>
    </citation>
    <scope>NUCLEOTIDE SEQUENCE [LARGE SCALE GENOMIC DNA]</scope>
</reference>
<keyword evidence="3" id="KW-1185">Reference proteome</keyword>
<protein>
    <submittedName>
        <fullName evidence="2">Uncharacterized protein</fullName>
    </submittedName>
</protein>
<name>A0ABP1CNL9_9APHY</name>
<evidence type="ECO:0000256" key="1">
    <source>
        <dbReference type="SAM" id="MobiDB-lite"/>
    </source>
</evidence>
<sequence length="1148" mass="129366">MERRGLSMARDSSPLQGARASRVSLFLKMNSAEVGINSGLNSSKLSIFEQITQSTSFLSTITDLHTMCLEGNSAPLSIRYLNAQLTSLWENAVQCSKDSSTNAYDVKSQAYEKSKYTRALGQFQYFGNKAPKVVRSTEDLLFYATFGKPEVKFICNHEAVLFLTIKEGHANLDFGKATLPGGKVDRTKNKLVKNVQVAYRVEFSRSNIKGRDSKVGNTASTHFIQMLILNLEKGRLVTLKGEKDKTLPADTKDALGFYLRKYLDFLTRSGNHVLFDLPDFDDDKFKAKIDYATHKDTTMDLQALCHGVTVQEIDVQQVNDALYFRWQNAARRAERPADFLSLCLAQMSSAWLINSVVDHHFFIRFGVPKVQALCSREVILTFDIHNIAFFKTSDFESEGPEALYADWTISFIVGVVRDKGSKHITLDLNSARYASRFSSYKKVDTIVVKYFEDIVKFLTVDYLDILVQYSVHIVQIGLEVFLPGGPEPSSDSGNTTWSETDNEDDQPGRPHGEVVVWTQRIESMHLFGFDQILALSQVSINSLFFSLHKKAQRWTEGFDECLAHWSLDSFSADFDAISVRLLSNGKAVIFISINAGELAVRKETEKSNFWTWVGWSKPTSKESIEMFSFDHVTVAFEVDLEMKQHHELAVGDAWYETFNNTFIYKYRRVEEHVFKHLLLNFRNPKYLDELSNVAALGKGRDSPTRLDTLLHYLKDYLLDLSDGGHNIIYSIPVFTNRDDKTFGYTSVAHKIVTKSTVTIGNCGSLHEKDAPIILILGVCNFRPMPPLVVEWFPGWIIENKRSKSHGTLCLSKAAFLEGRLLPLLAEVNAVTTLIPKFAGVIDGDWHFDLTTWKDDIYRHAKLCNWKEKQNVSSQYLEYVWEHRDEWSHEHEGTYSDERNGEYSLSCRTKNKLHIPTVFRANSLEIQLTGESILKVGGKDDSGRWSKRTSAKWSASIFIYSRAGGLAVEVSGQIKPVFSEEESEGQCAIDVSGLHSKYLPYIVHLDEVLESLKSTLEGGWEFAAPGGECYALTNPVFTRKGDLVVQLCEYKAPSGFICSLPPRISYSQQVTTINTASKDIDHSEKIVKDMPKIGLPRAPFGFDRDFNASVSTLDSPPLKTPSPDFNQTSLNVDAKPAATTLEVNPEALI</sequence>
<feature type="compositionally biased region" description="Polar residues" evidence="1">
    <location>
        <begin position="489"/>
        <end position="499"/>
    </location>
</feature>
<gene>
    <name evidence="2" type="ORF">GFSPODELE1_LOCUS1133</name>
</gene>
<organism evidence="2 3">
    <name type="scientific">Somion occarium</name>
    <dbReference type="NCBI Taxonomy" id="3059160"/>
    <lineage>
        <taxon>Eukaryota</taxon>
        <taxon>Fungi</taxon>
        <taxon>Dikarya</taxon>
        <taxon>Basidiomycota</taxon>
        <taxon>Agaricomycotina</taxon>
        <taxon>Agaricomycetes</taxon>
        <taxon>Polyporales</taxon>
        <taxon>Cerrenaceae</taxon>
        <taxon>Somion</taxon>
    </lineage>
</organism>
<evidence type="ECO:0000313" key="2">
    <source>
        <dbReference type="EMBL" id="CAL1696313.1"/>
    </source>
</evidence>
<proteinExistence type="predicted"/>
<evidence type="ECO:0000313" key="3">
    <source>
        <dbReference type="Proteomes" id="UP001497453"/>
    </source>
</evidence>
<accession>A0ABP1CNL9</accession>
<dbReference type="EMBL" id="OZ037944">
    <property type="protein sequence ID" value="CAL1696313.1"/>
    <property type="molecule type" value="Genomic_DNA"/>
</dbReference>
<feature type="region of interest" description="Disordered" evidence="1">
    <location>
        <begin position="485"/>
        <end position="511"/>
    </location>
</feature>
<dbReference type="Proteomes" id="UP001497453">
    <property type="component" value="Chromosome 1"/>
</dbReference>